<keyword evidence="1" id="KW-0472">Membrane</keyword>
<evidence type="ECO:0000313" key="2">
    <source>
        <dbReference type="EMBL" id="AMX74043.1"/>
    </source>
</evidence>
<name>A0A1P8AG02_9ACAR</name>
<evidence type="ECO:0000256" key="1">
    <source>
        <dbReference type="SAM" id="Phobius"/>
    </source>
</evidence>
<protein>
    <submittedName>
        <fullName evidence="2">ATP synthase F0 subunit 8</fullName>
    </submittedName>
</protein>
<reference evidence="2" key="1">
    <citation type="journal article" date="2019" name="Ticks Tick Borne Dis.">
        <title>Argasid and ixodid systematics: Implications for soft tick evolution and systematics, with a new argasid species list.</title>
        <authorList>
            <person name="Mans B.J."/>
            <person name="Featherston J."/>
            <person name="Kvas M."/>
            <person name="Pillay K.A."/>
            <person name="de Klerk D.G."/>
            <person name="Pienaar R."/>
            <person name="de Castro M.H."/>
            <person name="Schwan T.G."/>
            <person name="Lopez J.E."/>
            <person name="Teel P."/>
            <person name="Perez de Leon A.A."/>
            <person name="Sonenshine D.E."/>
            <person name="Egekwu N.I."/>
            <person name="Bakkes D.K."/>
            <person name="Heyne H."/>
            <person name="Kanduma E.G."/>
            <person name="Nyangiwe N."/>
            <person name="Bouattour A."/>
            <person name="Latif A.A."/>
        </authorList>
    </citation>
    <scope>NUCLEOTIDE SEQUENCE</scope>
    <source>
        <strain evidence="2">1</strain>
        <strain evidence="3">2</strain>
    </source>
</reference>
<dbReference type="AlphaFoldDB" id="A0A1P8AG02"/>
<dbReference type="EMBL" id="KR907229">
    <property type="protein sequence ID" value="AMX74056.1"/>
    <property type="molecule type" value="Genomic_DNA"/>
</dbReference>
<dbReference type="EMBL" id="KR907226">
    <property type="protein sequence ID" value="AMX74043.1"/>
    <property type="molecule type" value="Genomic_DNA"/>
</dbReference>
<keyword evidence="1" id="KW-0812">Transmembrane</keyword>
<feature type="transmembrane region" description="Helical" evidence="1">
    <location>
        <begin position="6"/>
        <end position="28"/>
    </location>
</feature>
<geneLocation type="mitochondrion" evidence="2"/>
<organism evidence="2">
    <name type="scientific">Ogadenus brumpti</name>
    <dbReference type="NCBI Taxonomy" id="1827023"/>
    <lineage>
        <taxon>Eukaryota</taxon>
        <taxon>Metazoa</taxon>
        <taxon>Ecdysozoa</taxon>
        <taxon>Arthropoda</taxon>
        <taxon>Chelicerata</taxon>
        <taxon>Arachnida</taxon>
        <taxon>Acari</taxon>
        <taxon>Parasitiformes</taxon>
        <taxon>Ixodida</taxon>
        <taxon>Ixodoidea</taxon>
        <taxon>Argasidae</taxon>
        <taxon>Argasinae</taxon>
        <taxon>Ogadenus</taxon>
    </lineage>
</organism>
<dbReference type="RefSeq" id="YP_009346071.1">
    <property type="nucleotide sequence ID" value="NC_033855.1"/>
</dbReference>
<keyword evidence="1" id="KW-1133">Transmembrane helix</keyword>
<evidence type="ECO:0000313" key="3">
    <source>
        <dbReference type="EMBL" id="AMX74056.1"/>
    </source>
</evidence>
<proteinExistence type="predicted"/>
<dbReference type="CTD" id="4509"/>
<sequence length="51" mass="6182">MPQLFPMNWLFLTLAFLVILYMVFLTIYHSPLLKIKTNLSSYTKLTKSWKW</sequence>
<accession>A0A1P8AG02</accession>
<gene>
    <name evidence="2" type="primary">ATP8</name>
</gene>
<keyword evidence="2" id="KW-0496">Mitochondrion</keyword>
<dbReference type="GeneID" id="31079791"/>